<dbReference type="AlphaFoldDB" id="A0A6A5BQL5"/>
<keyword evidence="1" id="KW-1133">Transmembrane helix</keyword>
<sequence length="84" mass="9884">MKPFIEKHRKQLEQDWKEKEMDERKGRSRYYSDLFTLILGVAVIGIGVVLFNGFTKPSEDEEQVKAITANYDDTVYDPQRPFVQ</sequence>
<evidence type="ECO:0000256" key="1">
    <source>
        <dbReference type="SAM" id="Phobius"/>
    </source>
</evidence>
<gene>
    <name evidence="2" type="ORF">FDP41_006011</name>
</gene>
<accession>A0A6A5BQL5</accession>
<evidence type="ECO:0000313" key="2">
    <source>
        <dbReference type="EMBL" id="KAF0975259.1"/>
    </source>
</evidence>
<comment type="caution">
    <text evidence="2">The sequence shown here is derived from an EMBL/GenBank/DDBJ whole genome shotgun (WGS) entry which is preliminary data.</text>
</comment>
<dbReference type="Proteomes" id="UP000444721">
    <property type="component" value="Unassembled WGS sequence"/>
</dbReference>
<keyword evidence="1" id="KW-0812">Transmembrane</keyword>
<feature type="transmembrane region" description="Helical" evidence="1">
    <location>
        <begin position="34"/>
        <end position="54"/>
    </location>
</feature>
<name>A0A6A5BQL5_NAEFO</name>
<protein>
    <submittedName>
        <fullName evidence="2">Uncharacterized protein</fullName>
    </submittedName>
</protein>
<dbReference type="EMBL" id="VFQX01000048">
    <property type="protein sequence ID" value="KAF0975259.1"/>
    <property type="molecule type" value="Genomic_DNA"/>
</dbReference>
<dbReference type="GeneID" id="68113229"/>
<dbReference type="VEuPathDB" id="AmoebaDB:FDP41_006011"/>
<keyword evidence="1" id="KW-0472">Membrane</keyword>
<reference evidence="2 3" key="1">
    <citation type="journal article" date="2019" name="Sci. Rep.">
        <title>Nanopore sequencing improves the draft genome of the human pathogenic amoeba Naegleria fowleri.</title>
        <authorList>
            <person name="Liechti N."/>
            <person name="Schurch N."/>
            <person name="Bruggmann R."/>
            <person name="Wittwer M."/>
        </authorList>
    </citation>
    <scope>NUCLEOTIDE SEQUENCE [LARGE SCALE GENOMIC DNA]</scope>
    <source>
        <strain evidence="2 3">ATCC 30894</strain>
    </source>
</reference>
<proteinExistence type="predicted"/>
<dbReference type="VEuPathDB" id="AmoebaDB:NfTy_043410"/>
<organism evidence="2 3">
    <name type="scientific">Naegleria fowleri</name>
    <name type="common">Brain eating amoeba</name>
    <dbReference type="NCBI Taxonomy" id="5763"/>
    <lineage>
        <taxon>Eukaryota</taxon>
        <taxon>Discoba</taxon>
        <taxon>Heterolobosea</taxon>
        <taxon>Tetramitia</taxon>
        <taxon>Eutetramitia</taxon>
        <taxon>Vahlkampfiidae</taxon>
        <taxon>Naegleria</taxon>
    </lineage>
</organism>
<evidence type="ECO:0000313" key="3">
    <source>
        <dbReference type="Proteomes" id="UP000444721"/>
    </source>
</evidence>
<dbReference type="RefSeq" id="XP_044559972.1">
    <property type="nucleotide sequence ID" value="XM_044709601.1"/>
</dbReference>
<keyword evidence="3" id="KW-1185">Reference proteome</keyword>